<feature type="domain" description="tRNA pseudouridylate synthase B C-terminal" evidence="7">
    <location>
        <begin position="171"/>
        <end position="225"/>
    </location>
</feature>
<keyword evidence="11" id="KW-1185">Reference proteome</keyword>
<evidence type="ECO:0000259" key="6">
    <source>
        <dbReference type="Pfam" id="PF01509"/>
    </source>
</evidence>
<dbReference type="GeneID" id="93074185"/>
<dbReference type="InterPro" id="IPR020103">
    <property type="entry name" value="PsdUridine_synth_cat_dom_sf"/>
</dbReference>
<feature type="active site" description="Nucleophile" evidence="5">
    <location>
        <position position="38"/>
    </location>
</feature>
<sequence>MDGILNVYKKADMTSFDVVRIVRKLSKIKKVGHTGTLDPLATGVLPICIGKATKLVDYIMDDFKVYDAALKLGVTSDTYDKEGSIIENNCVNIAEKDIINTVKSFQGTIEQIPPMYSALKVNGKRLYDLARKGIEIERKSRQITIFDIVITNISIPYVYFRIKCSKGTYIRSLCNDIGLKLGCGALMWSLERTATGIFTKDNSVNIDRLTEENIKDYLIPMDNSLSKYRELSFDKSLEKLLVNGVIIKNPLLIDHIPKGELFRTYLKNDKFIGIGTKNEAGFKLVKLLI</sequence>
<evidence type="ECO:0000256" key="2">
    <source>
        <dbReference type="ARBA" id="ARBA00005642"/>
    </source>
</evidence>
<keyword evidence="4 5" id="KW-0413">Isomerase</keyword>
<evidence type="ECO:0000259" key="7">
    <source>
        <dbReference type="Pfam" id="PF16198"/>
    </source>
</evidence>
<proteinExistence type="inferred from homology"/>
<dbReference type="Gene3D" id="3.30.2350.10">
    <property type="entry name" value="Pseudouridine synthase"/>
    <property type="match status" value="1"/>
</dbReference>
<comment type="function">
    <text evidence="5">Responsible for synthesis of pseudouridine from uracil-55 in the psi GC loop of transfer RNAs.</text>
</comment>
<dbReference type="InterPro" id="IPR014780">
    <property type="entry name" value="tRNA_psdUridine_synth_TruB"/>
</dbReference>
<gene>
    <name evidence="5 8" type="primary">truB</name>
    <name evidence="8" type="ORF">CLPA_c20340</name>
    <name evidence="9" type="ORF">CP6013_01145</name>
</gene>
<dbReference type="KEGG" id="cpat:CLPA_c20340"/>
<dbReference type="PANTHER" id="PTHR13767">
    <property type="entry name" value="TRNA-PSEUDOURIDINE SYNTHASE"/>
    <property type="match status" value="1"/>
</dbReference>
<accession>A0A0H3J3R5</accession>
<reference evidence="9 10" key="3">
    <citation type="journal article" name="Genome Announc.">
        <title>Improved Draft Genome Sequence of Clostridium pasteurianum Strain ATCC 6013 (DSM 525) Using a Hybrid Next-Generation Sequencing Approach.</title>
        <authorList>
            <person name="Pyne M.E."/>
            <person name="Utturkar S."/>
            <person name="Brown S.D."/>
            <person name="Moo-Young M."/>
            <person name="Chung D.A."/>
            <person name="Chou C.P."/>
        </authorList>
    </citation>
    <scope>NUCLEOTIDE SEQUENCE [LARGE SCALE GENOMIC DNA]</scope>
    <source>
        <strain evidence="9 10">ATCC 6013</strain>
    </source>
</reference>
<dbReference type="GO" id="GO:1990481">
    <property type="term" value="P:mRNA pseudouridine synthesis"/>
    <property type="evidence" value="ECO:0007669"/>
    <property type="project" value="TreeGrafter"/>
</dbReference>
<comment type="catalytic activity">
    <reaction evidence="1 5">
        <text>uridine(55) in tRNA = pseudouridine(55) in tRNA</text>
        <dbReference type="Rhea" id="RHEA:42532"/>
        <dbReference type="Rhea" id="RHEA-COMP:10101"/>
        <dbReference type="Rhea" id="RHEA-COMP:10102"/>
        <dbReference type="ChEBI" id="CHEBI:65314"/>
        <dbReference type="ChEBI" id="CHEBI:65315"/>
        <dbReference type="EC" id="5.4.99.25"/>
    </reaction>
</comment>
<dbReference type="EMBL" id="CP009268">
    <property type="protein sequence ID" value="AJA52092.1"/>
    <property type="molecule type" value="Genomic_DNA"/>
</dbReference>
<dbReference type="RefSeq" id="WP_003442255.1">
    <property type="nucleotide sequence ID" value="NZ_ANZB01000002.1"/>
</dbReference>
<evidence type="ECO:0000256" key="3">
    <source>
        <dbReference type="ARBA" id="ARBA00022694"/>
    </source>
</evidence>
<dbReference type="GO" id="GO:0031119">
    <property type="term" value="P:tRNA pseudouridine synthesis"/>
    <property type="evidence" value="ECO:0007669"/>
    <property type="project" value="UniProtKB-UniRule"/>
</dbReference>
<name>A0A0H3J3R5_CLOPA</name>
<feature type="domain" description="Pseudouridine synthase II N-terminal" evidence="6">
    <location>
        <begin position="23"/>
        <end position="170"/>
    </location>
</feature>
<keyword evidence="3 5" id="KW-0819">tRNA processing</keyword>
<evidence type="ECO:0000313" key="11">
    <source>
        <dbReference type="Proteomes" id="UP000030905"/>
    </source>
</evidence>
<dbReference type="HAMAP" id="MF_01080">
    <property type="entry name" value="TruB_bact"/>
    <property type="match status" value="1"/>
</dbReference>
<protein>
    <recommendedName>
        <fullName evidence="5">tRNA pseudouridine synthase B</fullName>
        <ecNumber evidence="5">5.4.99.25</ecNumber>
    </recommendedName>
    <alternativeName>
        <fullName evidence="5">tRNA pseudouridine(55) synthase</fullName>
        <shortName evidence="5">Psi55 synthase</shortName>
    </alternativeName>
    <alternativeName>
        <fullName evidence="5">tRNA pseudouridylate synthase</fullName>
    </alternativeName>
    <alternativeName>
        <fullName evidence="5">tRNA-uridine isomerase</fullName>
    </alternativeName>
</protein>
<dbReference type="InterPro" id="IPR032819">
    <property type="entry name" value="TruB_C"/>
</dbReference>
<reference evidence="9" key="2">
    <citation type="submission" date="2015-10" db="EMBL/GenBank/DDBJ databases">
        <title>Improved Draft Genome Sequence of Clostridium pasteurianum Strain ATCC 6013 (DSM 525) Using a Hybrid Next-Generation Sequencing Approach.</title>
        <authorList>
            <person name="Pyne M.E."/>
            <person name="Utturkar S.M."/>
            <person name="Brown S.D."/>
            <person name="Moo-Young M."/>
            <person name="Chung D.A."/>
            <person name="Chou P.C."/>
        </authorList>
    </citation>
    <scope>NUCLEOTIDE SEQUENCE</scope>
    <source>
        <strain evidence="9">ATCC 6013</strain>
    </source>
</reference>
<dbReference type="PATRIC" id="fig|1262449.3.peg.961"/>
<dbReference type="eggNOG" id="COG0130">
    <property type="taxonomic scope" value="Bacteria"/>
</dbReference>
<dbReference type="GO" id="GO:0160148">
    <property type="term" value="F:tRNA pseudouridine(55) synthase activity"/>
    <property type="evidence" value="ECO:0007669"/>
    <property type="project" value="UniProtKB-EC"/>
</dbReference>
<evidence type="ECO:0000313" key="9">
    <source>
        <dbReference type="EMBL" id="KRU11898.1"/>
    </source>
</evidence>
<dbReference type="InterPro" id="IPR002501">
    <property type="entry name" value="PsdUridine_synth_N"/>
</dbReference>
<dbReference type="GO" id="GO:0003723">
    <property type="term" value="F:RNA binding"/>
    <property type="evidence" value="ECO:0007669"/>
    <property type="project" value="InterPro"/>
</dbReference>
<evidence type="ECO:0000313" key="10">
    <source>
        <dbReference type="Proteomes" id="UP000028042"/>
    </source>
</evidence>
<dbReference type="NCBIfam" id="TIGR00431">
    <property type="entry name" value="TruB"/>
    <property type="match status" value="1"/>
</dbReference>
<comment type="similarity">
    <text evidence="2 5">Belongs to the pseudouridine synthase TruB family. Type 1 subfamily.</text>
</comment>
<evidence type="ECO:0000256" key="1">
    <source>
        <dbReference type="ARBA" id="ARBA00000385"/>
    </source>
</evidence>
<dbReference type="Proteomes" id="UP000028042">
    <property type="component" value="Unassembled WGS sequence"/>
</dbReference>
<dbReference type="Proteomes" id="UP000030905">
    <property type="component" value="Chromosome"/>
</dbReference>
<dbReference type="EMBL" id="JPGY02000001">
    <property type="protein sequence ID" value="KRU11898.1"/>
    <property type="molecule type" value="Genomic_DNA"/>
</dbReference>
<dbReference type="AlphaFoldDB" id="A0A0H3J3R5"/>
<reference evidence="8 11" key="1">
    <citation type="journal article" date="2015" name="Genome Announc.">
        <title>Complete Genome Sequence of the Nitrogen-Fixing and Solvent-Producing Clostridium pasteurianum DSM 525.</title>
        <authorList>
            <person name="Poehlein A."/>
            <person name="Grosse-Honebrink A."/>
            <person name="Zhang Y."/>
            <person name="Minton N.P."/>
            <person name="Daniel R."/>
        </authorList>
    </citation>
    <scope>NUCLEOTIDE SEQUENCE [LARGE SCALE GENOMIC DNA]</scope>
    <source>
        <strain evidence="8">DSM 525</strain>
        <strain evidence="11">DSM 525 / ATCC 6013</strain>
    </source>
</reference>
<dbReference type="Pfam" id="PF16198">
    <property type="entry name" value="TruB_C_2"/>
    <property type="match status" value="1"/>
</dbReference>
<evidence type="ECO:0000256" key="5">
    <source>
        <dbReference type="HAMAP-Rule" id="MF_01080"/>
    </source>
</evidence>
<dbReference type="CDD" id="cd02573">
    <property type="entry name" value="PseudoU_synth_EcTruB"/>
    <property type="match status" value="1"/>
</dbReference>
<evidence type="ECO:0000256" key="4">
    <source>
        <dbReference type="ARBA" id="ARBA00023235"/>
    </source>
</evidence>
<dbReference type="PANTHER" id="PTHR13767:SF2">
    <property type="entry name" value="PSEUDOURIDYLATE SYNTHASE TRUB1"/>
    <property type="match status" value="1"/>
</dbReference>
<dbReference type="EC" id="5.4.99.25" evidence="5"/>
<organism evidence="8 11">
    <name type="scientific">Clostridium pasteurianum DSM 525 = ATCC 6013</name>
    <dbReference type="NCBI Taxonomy" id="1262449"/>
    <lineage>
        <taxon>Bacteria</taxon>
        <taxon>Bacillati</taxon>
        <taxon>Bacillota</taxon>
        <taxon>Clostridia</taxon>
        <taxon>Eubacteriales</taxon>
        <taxon>Clostridiaceae</taxon>
        <taxon>Clostridium</taxon>
    </lineage>
</organism>
<evidence type="ECO:0000313" key="8">
    <source>
        <dbReference type="EMBL" id="AJA52092.1"/>
    </source>
</evidence>
<dbReference type="Pfam" id="PF01509">
    <property type="entry name" value="TruB_N"/>
    <property type="match status" value="1"/>
</dbReference>
<dbReference type="SUPFAM" id="SSF55120">
    <property type="entry name" value="Pseudouridine synthase"/>
    <property type="match status" value="1"/>
</dbReference>
<dbReference type="KEGG" id="cpae:CPAST_c20340"/>